<dbReference type="RefSeq" id="WP_107141349.1">
    <property type="nucleotide sequence ID" value="NZ_CP028324.1"/>
</dbReference>
<dbReference type="EMBL" id="CP028324">
    <property type="protein sequence ID" value="AVR95997.1"/>
    <property type="molecule type" value="Genomic_DNA"/>
</dbReference>
<accession>A0A2R4C8P7</accession>
<evidence type="ECO:0000313" key="1">
    <source>
        <dbReference type="EMBL" id="AVR95997.1"/>
    </source>
</evidence>
<gene>
    <name evidence="1" type="ORF">C9I28_09835</name>
</gene>
<protein>
    <submittedName>
        <fullName evidence="1">Uncharacterized protein</fullName>
    </submittedName>
</protein>
<proteinExistence type="predicted"/>
<name>A0A2R4C8P7_9BURK</name>
<organism evidence="1 2">
    <name type="scientific">Pseudoduganella armeniaca</name>
    <dbReference type="NCBI Taxonomy" id="2072590"/>
    <lineage>
        <taxon>Bacteria</taxon>
        <taxon>Pseudomonadati</taxon>
        <taxon>Pseudomonadota</taxon>
        <taxon>Betaproteobacteria</taxon>
        <taxon>Burkholderiales</taxon>
        <taxon>Oxalobacteraceae</taxon>
        <taxon>Telluria group</taxon>
        <taxon>Pseudoduganella</taxon>
    </lineage>
</organism>
<sequence length="277" mass="29292">MRRFPGQALRLGIAATAVSLLRTSRWRGDKVTVLAEYALPEGEPDIASSAGATLLAQALRTLLEGQDVAGWPVAVVLSDELCRLWQVNPPPGAARLADIEAAAALRFHALYGEAPAAWALSADWDAKQPFQAAALPRALLAVLQALADDKGFHLVEIVPHFVTGWNRWQRALRAGAWFGQWHDRLLTLAAIDEQGLRAIRAVPVPAGADHYWLTQVVNREALLLGLQPPALVQLAGALPAALARPAQQGQIACSQLGAGQANGLSATSQLACAGSAA</sequence>
<dbReference type="KEGG" id="masz:C9I28_09835"/>
<keyword evidence="2" id="KW-1185">Reference proteome</keyword>
<dbReference type="OrthoDB" id="8560701at2"/>
<dbReference type="Proteomes" id="UP000240505">
    <property type="component" value="Chromosome"/>
</dbReference>
<evidence type="ECO:0000313" key="2">
    <source>
        <dbReference type="Proteomes" id="UP000240505"/>
    </source>
</evidence>
<reference evidence="1 2" key="1">
    <citation type="submission" date="2018-03" db="EMBL/GenBank/DDBJ databases">
        <title>Massilia armeniaca sp. nov., isolated from desert soil.</title>
        <authorList>
            <person name="Huang H."/>
            <person name="Ren M."/>
        </authorList>
    </citation>
    <scope>NUCLEOTIDE SEQUENCE [LARGE SCALE GENOMIC DNA]</scope>
    <source>
        <strain evidence="1 2">ZMN-3</strain>
    </source>
</reference>
<dbReference type="AlphaFoldDB" id="A0A2R4C8P7"/>